<protein>
    <submittedName>
        <fullName evidence="2">Glycosyltransferase family 2 protein</fullName>
    </submittedName>
</protein>
<dbReference type="Gene3D" id="3.90.550.10">
    <property type="entry name" value="Spore Coat Polysaccharide Biosynthesis Protein SpsA, Chain A"/>
    <property type="match status" value="1"/>
</dbReference>
<reference evidence="2 3" key="1">
    <citation type="submission" date="2024-09" db="EMBL/GenBank/DDBJ databases">
        <authorList>
            <person name="Sun Q."/>
            <person name="Mori K."/>
        </authorList>
    </citation>
    <scope>NUCLEOTIDE SEQUENCE [LARGE SCALE GENOMIC DNA]</scope>
    <source>
        <strain evidence="2 3">CCM 7765</strain>
    </source>
</reference>
<dbReference type="PANTHER" id="PTHR43685">
    <property type="entry name" value="GLYCOSYLTRANSFERASE"/>
    <property type="match status" value="1"/>
</dbReference>
<sequence>MVSVIIPCFNCEGYLSRAVESVLNQKYKDWEIVFVNNNSSDGSQKIIEKYVKQFPERMCSVYEYKKGAGFARNTGLNLAKGEWIQFLDADDEILPDKLLDQLEIGVDADVVIGSFTRVYRTKMRPCNFKVVSGDSIWRSLFFSRAGITSANLYRKHSLLAIDGWNTTISSSQEYDLMFRLLKNNVSIKMSEKICAIIYEEQNSVSRPSDLKKRQKIGENYVELRVRIAEHLNAIGGWDKKLRKDFAVSIYNMLLGLRGASVSSASTKMRSLNLTVPIQYKVPLILKHYIKRFIIRSI</sequence>
<dbReference type="CDD" id="cd00761">
    <property type="entry name" value="Glyco_tranf_GTA_type"/>
    <property type="match status" value="1"/>
</dbReference>
<dbReference type="RefSeq" id="WP_130856197.1">
    <property type="nucleotide sequence ID" value="NZ_JBHLWO010000001.1"/>
</dbReference>
<name>A0ABV6HGV2_9SPHI</name>
<dbReference type="Proteomes" id="UP001589774">
    <property type="component" value="Unassembled WGS sequence"/>
</dbReference>
<dbReference type="InterPro" id="IPR001173">
    <property type="entry name" value="Glyco_trans_2-like"/>
</dbReference>
<proteinExistence type="predicted"/>
<dbReference type="EMBL" id="JBHLWO010000001">
    <property type="protein sequence ID" value="MFC0318109.1"/>
    <property type="molecule type" value="Genomic_DNA"/>
</dbReference>
<organism evidence="2 3">
    <name type="scientific">Olivibacter oleidegradans</name>
    <dbReference type="NCBI Taxonomy" id="760123"/>
    <lineage>
        <taxon>Bacteria</taxon>
        <taxon>Pseudomonadati</taxon>
        <taxon>Bacteroidota</taxon>
        <taxon>Sphingobacteriia</taxon>
        <taxon>Sphingobacteriales</taxon>
        <taxon>Sphingobacteriaceae</taxon>
        <taxon>Olivibacter</taxon>
    </lineage>
</organism>
<dbReference type="SUPFAM" id="SSF53448">
    <property type="entry name" value="Nucleotide-diphospho-sugar transferases"/>
    <property type="match status" value="1"/>
</dbReference>
<dbReference type="PANTHER" id="PTHR43685:SF2">
    <property type="entry name" value="GLYCOSYLTRANSFERASE 2-LIKE DOMAIN-CONTAINING PROTEIN"/>
    <property type="match status" value="1"/>
</dbReference>
<comment type="caution">
    <text evidence="2">The sequence shown here is derived from an EMBL/GenBank/DDBJ whole genome shotgun (WGS) entry which is preliminary data.</text>
</comment>
<gene>
    <name evidence="2" type="ORF">ACFFI0_07300</name>
</gene>
<accession>A0ABV6HGV2</accession>
<dbReference type="Pfam" id="PF00535">
    <property type="entry name" value="Glycos_transf_2"/>
    <property type="match status" value="1"/>
</dbReference>
<dbReference type="InterPro" id="IPR050834">
    <property type="entry name" value="Glycosyltransf_2"/>
</dbReference>
<evidence type="ECO:0000259" key="1">
    <source>
        <dbReference type="Pfam" id="PF00535"/>
    </source>
</evidence>
<dbReference type="InterPro" id="IPR029044">
    <property type="entry name" value="Nucleotide-diphossugar_trans"/>
</dbReference>
<evidence type="ECO:0000313" key="2">
    <source>
        <dbReference type="EMBL" id="MFC0318109.1"/>
    </source>
</evidence>
<evidence type="ECO:0000313" key="3">
    <source>
        <dbReference type="Proteomes" id="UP001589774"/>
    </source>
</evidence>
<keyword evidence="3" id="KW-1185">Reference proteome</keyword>
<feature type="domain" description="Glycosyltransferase 2-like" evidence="1">
    <location>
        <begin position="3"/>
        <end position="119"/>
    </location>
</feature>